<dbReference type="EMBL" id="JAJDKQ010000028">
    <property type="protein sequence ID" value="MCB8562690.1"/>
    <property type="molecule type" value="Genomic_DNA"/>
</dbReference>
<dbReference type="InterPro" id="IPR024234">
    <property type="entry name" value="DUF3801"/>
</dbReference>
<feature type="region of interest" description="Disordered" evidence="1">
    <location>
        <begin position="184"/>
        <end position="258"/>
    </location>
</feature>
<evidence type="ECO:0000313" key="3">
    <source>
        <dbReference type="Proteomes" id="UP001197827"/>
    </source>
</evidence>
<feature type="compositionally biased region" description="Basic residues" evidence="1">
    <location>
        <begin position="248"/>
        <end position="258"/>
    </location>
</feature>
<reference evidence="2" key="1">
    <citation type="submission" date="2021-10" db="EMBL/GenBank/DDBJ databases">
        <title>Collection of gut derived symbiotic bacterial strains cultured from healthy donors.</title>
        <authorList>
            <person name="Lin H."/>
            <person name="Littmann E."/>
            <person name="Kohout C."/>
            <person name="Pamer E.G."/>
        </authorList>
    </citation>
    <scope>NUCLEOTIDE SEQUENCE</scope>
    <source>
        <strain evidence="2">DFI.5.2</strain>
    </source>
</reference>
<dbReference type="Proteomes" id="UP001197827">
    <property type="component" value="Unassembled WGS sequence"/>
</dbReference>
<sequence length="258" mass="29001">MNAGGETADQVVKMSLEGIEVAANIALKAGGNATRSLAAMLYAILTDQKKVKGKTRLNSLLKSGKELKVFAIRNQDLKLFCEEAKKYGVLYSVLKEKNNTDGISDIMVRAEDAAKISRIVDKFELATIDTKAIRESIMAERENSLKDVPIMNDKEHDDLVKMLMDSTTLNKKEELDIQVNPNDARTHQTKKMKKPVSEPTLKTAKSKIKEGKKPSVHEKLEQYKKEIELKSKTQDKTISKNRNNIKQSKSKKKKAKVR</sequence>
<gene>
    <name evidence="2" type="ORF">LJD74_11900</name>
</gene>
<name>A0AAW4VKL4_9FIRM</name>
<comment type="caution">
    <text evidence="2">The sequence shown here is derived from an EMBL/GenBank/DDBJ whole genome shotgun (WGS) entry which is preliminary data.</text>
</comment>
<dbReference type="Pfam" id="PF12687">
    <property type="entry name" value="DUF3801"/>
    <property type="match status" value="1"/>
</dbReference>
<organism evidence="2 3">
    <name type="scientific">Faecalibacillus intestinalis</name>
    <dbReference type="NCBI Taxonomy" id="1982626"/>
    <lineage>
        <taxon>Bacteria</taxon>
        <taxon>Bacillati</taxon>
        <taxon>Bacillota</taxon>
        <taxon>Erysipelotrichia</taxon>
        <taxon>Erysipelotrichales</taxon>
        <taxon>Coprobacillaceae</taxon>
        <taxon>Faecalibacillus</taxon>
    </lineage>
</organism>
<proteinExistence type="predicted"/>
<accession>A0AAW4VKL4</accession>
<dbReference type="AlphaFoldDB" id="A0AAW4VKL4"/>
<protein>
    <submittedName>
        <fullName evidence="2">PcfB family protein</fullName>
    </submittedName>
</protein>
<evidence type="ECO:0000313" key="2">
    <source>
        <dbReference type="EMBL" id="MCB8562690.1"/>
    </source>
</evidence>
<evidence type="ECO:0000256" key="1">
    <source>
        <dbReference type="SAM" id="MobiDB-lite"/>
    </source>
</evidence>
<feature type="compositionally biased region" description="Basic and acidic residues" evidence="1">
    <location>
        <begin position="207"/>
        <end position="238"/>
    </location>
</feature>
<dbReference type="RefSeq" id="WP_118487001.1">
    <property type="nucleotide sequence ID" value="NZ_JAJDKQ010000028.1"/>
</dbReference>